<protein>
    <submittedName>
        <fullName evidence="2">Uncharacterized protein</fullName>
    </submittedName>
</protein>
<organism evidence="2 3">
    <name type="scientific">Streptomyces rubrolavendulae</name>
    <dbReference type="NCBI Taxonomy" id="285473"/>
    <lineage>
        <taxon>Bacteria</taxon>
        <taxon>Bacillati</taxon>
        <taxon>Actinomycetota</taxon>
        <taxon>Actinomycetes</taxon>
        <taxon>Kitasatosporales</taxon>
        <taxon>Streptomycetaceae</taxon>
        <taxon>Streptomyces</taxon>
    </lineage>
</organism>
<dbReference type="PATRIC" id="fig|285473.5.peg.1545"/>
<keyword evidence="3" id="KW-1185">Reference proteome</keyword>
<evidence type="ECO:0000313" key="3">
    <source>
        <dbReference type="Proteomes" id="UP000095349"/>
    </source>
</evidence>
<name>A0A1D8FZP6_9ACTN</name>
<evidence type="ECO:0000256" key="1">
    <source>
        <dbReference type="SAM" id="MobiDB-lite"/>
    </source>
</evidence>
<dbReference type="Proteomes" id="UP000095349">
    <property type="component" value="Chromosome"/>
</dbReference>
<sequence>MLRHIPVLAGSGERPAGLPAAGFPTARMHPPVV</sequence>
<evidence type="ECO:0000313" key="2">
    <source>
        <dbReference type="EMBL" id="AOT58672.1"/>
    </source>
</evidence>
<dbReference type="EMBL" id="CP017316">
    <property type="protein sequence ID" value="AOT58672.1"/>
    <property type="molecule type" value="Genomic_DNA"/>
</dbReference>
<gene>
    <name evidence="2" type="ORF">A4G23_01487</name>
</gene>
<dbReference type="AlphaFoldDB" id="A0A1D8FZP6"/>
<accession>A0A1D8FZP6</accession>
<feature type="region of interest" description="Disordered" evidence="1">
    <location>
        <begin position="1"/>
        <end position="33"/>
    </location>
</feature>
<dbReference type="KEGG" id="srn:A4G23_01487"/>
<proteinExistence type="predicted"/>
<reference evidence="2 3" key="1">
    <citation type="submission" date="2016-09" db="EMBL/GenBank/DDBJ databases">
        <title>Streptomyces rubrolavendulae MJM4426 Genome sequencing and assembly.</title>
        <authorList>
            <person name="Kim J.-G."/>
        </authorList>
    </citation>
    <scope>NUCLEOTIDE SEQUENCE [LARGE SCALE GENOMIC DNA]</scope>
    <source>
        <strain evidence="2 3">MJM4426</strain>
    </source>
</reference>
<dbReference type="STRING" id="285473.A4G23_01487"/>